<evidence type="ECO:0000256" key="2">
    <source>
        <dbReference type="ARBA" id="ARBA00010532"/>
    </source>
</evidence>
<evidence type="ECO:0000256" key="1">
    <source>
        <dbReference type="ARBA" id="ARBA00004236"/>
    </source>
</evidence>
<keyword evidence="4" id="KW-0812">Transmembrane</keyword>
<dbReference type="OrthoDB" id="18585at2759"/>
<evidence type="ECO:0000256" key="3">
    <source>
        <dbReference type="ARBA" id="ARBA00022475"/>
    </source>
</evidence>
<dbReference type="Pfam" id="PF01130">
    <property type="entry name" value="CD36"/>
    <property type="match status" value="1"/>
</dbReference>
<comment type="subcellular location">
    <subcellularLocation>
        <location evidence="1">Cell membrane</location>
    </subcellularLocation>
</comment>
<comment type="similarity">
    <text evidence="2">Belongs to the CD36 family.</text>
</comment>
<accession>A0A4C1X0T7</accession>
<proteinExistence type="inferred from homology"/>
<evidence type="ECO:0000256" key="7">
    <source>
        <dbReference type="ARBA" id="ARBA00023180"/>
    </source>
</evidence>
<reference evidence="8 9" key="1">
    <citation type="journal article" date="2019" name="Commun. Biol.">
        <title>The bagworm genome reveals a unique fibroin gene that provides high tensile strength.</title>
        <authorList>
            <person name="Kono N."/>
            <person name="Nakamura H."/>
            <person name="Ohtoshi R."/>
            <person name="Tomita M."/>
            <person name="Numata K."/>
            <person name="Arakawa K."/>
        </authorList>
    </citation>
    <scope>NUCLEOTIDE SEQUENCE [LARGE SCALE GENOMIC DNA]</scope>
</reference>
<evidence type="ECO:0000313" key="9">
    <source>
        <dbReference type="Proteomes" id="UP000299102"/>
    </source>
</evidence>
<dbReference type="AlphaFoldDB" id="A0A4C1X0T7"/>
<evidence type="ECO:0000256" key="5">
    <source>
        <dbReference type="ARBA" id="ARBA00022989"/>
    </source>
</evidence>
<name>A0A4C1X0T7_EUMVA</name>
<dbReference type="GO" id="GO:0005044">
    <property type="term" value="F:scavenger receptor activity"/>
    <property type="evidence" value="ECO:0007669"/>
    <property type="project" value="TreeGrafter"/>
</dbReference>
<keyword evidence="3" id="KW-1003">Cell membrane</keyword>
<dbReference type="PANTHER" id="PTHR11923:SF88">
    <property type="entry name" value="DEBRIS BUSTER, ISOFORM D"/>
    <property type="match status" value="1"/>
</dbReference>
<keyword evidence="5" id="KW-1133">Transmembrane helix</keyword>
<dbReference type="PANTHER" id="PTHR11923">
    <property type="entry name" value="SCAVENGER RECEPTOR CLASS B TYPE-1 SR-B1"/>
    <property type="match status" value="1"/>
</dbReference>
<keyword evidence="6" id="KW-0472">Membrane</keyword>
<keyword evidence="7" id="KW-0325">Glycoprotein</keyword>
<dbReference type="InterPro" id="IPR002159">
    <property type="entry name" value="CD36_fam"/>
</dbReference>
<evidence type="ECO:0000256" key="6">
    <source>
        <dbReference type="ARBA" id="ARBA00023136"/>
    </source>
</evidence>
<dbReference type="GO" id="GO:0005886">
    <property type="term" value="C:plasma membrane"/>
    <property type="evidence" value="ECO:0007669"/>
    <property type="project" value="UniProtKB-SubCell"/>
</dbReference>
<protein>
    <submittedName>
        <fullName evidence="8">Protein peste</fullName>
    </submittedName>
</protein>
<dbReference type="STRING" id="151549.A0A4C1X0T7"/>
<evidence type="ECO:0000256" key="4">
    <source>
        <dbReference type="ARBA" id="ARBA00022692"/>
    </source>
</evidence>
<keyword evidence="9" id="KW-1185">Reference proteome</keyword>
<evidence type="ECO:0000313" key="8">
    <source>
        <dbReference type="EMBL" id="GBP57368.1"/>
    </source>
</evidence>
<dbReference type="EMBL" id="BGZK01000714">
    <property type="protein sequence ID" value="GBP57368.1"/>
    <property type="molecule type" value="Genomic_DNA"/>
</dbReference>
<sequence>MREKDNNKPFISMTSQQILCSYVCSLHRPKLVYDKFNPKEEATRYRTYRSRDFYKFPCSSDSIQNLGYMKRLENFSFLPQWTSPPCTDIREGAALEWATRLKREVGEEDMIRGSLGSVGGDHRSGVEEDVTLCTLLVRRFMRRQASEGFLFPPRDYTKSDTVRLYKEEMFRVIPLEYRKEDYVYASESSRGQPLLHSRTPLSYHSPPSIKYSIAIQEMARPPQHTSFYSSHYIVLLTTPLTPLFLHVSFQHIPYKLRKHGIMCCIDFNFIFLLSYPGIRAGLYSPPSTVFDGGAANAKNGCYCLNRPCPPKGLQDTSPCYDGMPIYVSFPHFYGAEPSFREHYEGLQPNESKHGMYFAIQSTLGVAIHSAVRVQYNVKLTRAPNVYGNNTTSLPDVYVPIMWIEKQCASHSVVADLDGWR</sequence>
<organism evidence="8 9">
    <name type="scientific">Eumeta variegata</name>
    <name type="common">Bagworm moth</name>
    <name type="synonym">Eumeta japonica</name>
    <dbReference type="NCBI Taxonomy" id="151549"/>
    <lineage>
        <taxon>Eukaryota</taxon>
        <taxon>Metazoa</taxon>
        <taxon>Ecdysozoa</taxon>
        <taxon>Arthropoda</taxon>
        <taxon>Hexapoda</taxon>
        <taxon>Insecta</taxon>
        <taxon>Pterygota</taxon>
        <taxon>Neoptera</taxon>
        <taxon>Endopterygota</taxon>
        <taxon>Lepidoptera</taxon>
        <taxon>Glossata</taxon>
        <taxon>Ditrysia</taxon>
        <taxon>Tineoidea</taxon>
        <taxon>Psychidae</taxon>
        <taxon>Oiketicinae</taxon>
        <taxon>Eumeta</taxon>
    </lineage>
</organism>
<dbReference type="Proteomes" id="UP000299102">
    <property type="component" value="Unassembled WGS sequence"/>
</dbReference>
<gene>
    <name evidence="8" type="primary">pes</name>
    <name evidence="8" type="ORF">EVAR_27398_1</name>
</gene>
<comment type="caution">
    <text evidence="8">The sequence shown here is derived from an EMBL/GenBank/DDBJ whole genome shotgun (WGS) entry which is preliminary data.</text>
</comment>
<dbReference type="GO" id="GO:0005737">
    <property type="term" value="C:cytoplasm"/>
    <property type="evidence" value="ECO:0007669"/>
    <property type="project" value="TreeGrafter"/>
</dbReference>